<dbReference type="Proteomes" id="UP000678545">
    <property type="component" value="Unassembled WGS sequence"/>
</dbReference>
<evidence type="ECO:0000256" key="7">
    <source>
        <dbReference type="ARBA" id="ARBA00022723"/>
    </source>
</evidence>
<keyword evidence="5" id="KW-0349">Heme</keyword>
<keyword evidence="8" id="KW-0249">Electron transport</keyword>
<dbReference type="GO" id="GO:0005886">
    <property type="term" value="C:plasma membrane"/>
    <property type="evidence" value="ECO:0007669"/>
    <property type="project" value="UniProtKB-SubCell"/>
</dbReference>
<dbReference type="InterPro" id="IPR016174">
    <property type="entry name" value="Di-haem_cyt_TM"/>
</dbReference>
<comment type="similarity">
    <text evidence="12">Belongs to the cytochrome b561 family.</text>
</comment>
<evidence type="ECO:0000256" key="4">
    <source>
        <dbReference type="ARBA" id="ARBA00022475"/>
    </source>
</evidence>
<dbReference type="GO" id="GO:0046872">
    <property type="term" value="F:metal ion binding"/>
    <property type="evidence" value="ECO:0007669"/>
    <property type="project" value="UniProtKB-KW"/>
</dbReference>
<evidence type="ECO:0000256" key="3">
    <source>
        <dbReference type="ARBA" id="ARBA00022448"/>
    </source>
</evidence>
<evidence type="ECO:0000256" key="2">
    <source>
        <dbReference type="ARBA" id="ARBA00004651"/>
    </source>
</evidence>
<sequence>MSESNSLNTARTARYHQLSIRLHWLMLILLIAVYATIELREFFPKGSDPRKAMKMWHFMLGLSVLGFVFVRILARIRSTTPAIVPTPPAWQEKLAKLMHFALYALMIGMPLAGWMILSAEGQSIPFFGLELPALIGTDKALAEQIEEIHVTIGKCGYFLIGFHALAGLYHHYIVKDNTLKRMLP</sequence>
<evidence type="ECO:0000256" key="1">
    <source>
        <dbReference type="ARBA" id="ARBA00001970"/>
    </source>
</evidence>
<dbReference type="GO" id="GO:0022904">
    <property type="term" value="P:respiratory electron transport chain"/>
    <property type="evidence" value="ECO:0007669"/>
    <property type="project" value="InterPro"/>
</dbReference>
<organism evidence="15 16">
    <name type="scientific">Undibacterium fentianense</name>
    <dbReference type="NCBI Taxonomy" id="2828728"/>
    <lineage>
        <taxon>Bacteria</taxon>
        <taxon>Pseudomonadati</taxon>
        <taxon>Pseudomonadota</taxon>
        <taxon>Betaproteobacteria</taxon>
        <taxon>Burkholderiales</taxon>
        <taxon>Oxalobacteraceae</taxon>
        <taxon>Undibacterium</taxon>
    </lineage>
</organism>
<gene>
    <name evidence="15" type="ORF">KDM90_16235</name>
</gene>
<comment type="caution">
    <text evidence="15">The sequence shown here is derived from an EMBL/GenBank/DDBJ whole genome shotgun (WGS) entry which is preliminary data.</text>
</comment>
<keyword evidence="16" id="KW-1185">Reference proteome</keyword>
<evidence type="ECO:0000256" key="9">
    <source>
        <dbReference type="ARBA" id="ARBA00022989"/>
    </source>
</evidence>
<feature type="transmembrane region" description="Helical" evidence="13">
    <location>
        <begin position="58"/>
        <end position="77"/>
    </location>
</feature>
<feature type="domain" description="Cytochrome b561 bacterial/Ni-hydrogenase" evidence="14">
    <location>
        <begin position="14"/>
        <end position="184"/>
    </location>
</feature>
<evidence type="ECO:0000256" key="13">
    <source>
        <dbReference type="SAM" id="Phobius"/>
    </source>
</evidence>
<evidence type="ECO:0000256" key="6">
    <source>
        <dbReference type="ARBA" id="ARBA00022692"/>
    </source>
</evidence>
<keyword evidence="11 13" id="KW-0472">Membrane</keyword>
<dbReference type="GO" id="GO:0020037">
    <property type="term" value="F:heme binding"/>
    <property type="evidence" value="ECO:0007669"/>
    <property type="project" value="TreeGrafter"/>
</dbReference>
<evidence type="ECO:0000259" key="14">
    <source>
        <dbReference type="Pfam" id="PF01292"/>
    </source>
</evidence>
<dbReference type="InterPro" id="IPR011577">
    <property type="entry name" value="Cyt_b561_bac/Ni-Hgenase"/>
</dbReference>
<dbReference type="InterPro" id="IPR052168">
    <property type="entry name" value="Cytochrome_b561_oxidase"/>
</dbReference>
<comment type="subcellular location">
    <subcellularLocation>
        <location evidence="2">Cell membrane</location>
        <topology evidence="2">Multi-pass membrane protein</topology>
    </subcellularLocation>
</comment>
<dbReference type="GO" id="GO:0009055">
    <property type="term" value="F:electron transfer activity"/>
    <property type="evidence" value="ECO:0007669"/>
    <property type="project" value="InterPro"/>
</dbReference>
<evidence type="ECO:0000256" key="8">
    <source>
        <dbReference type="ARBA" id="ARBA00022982"/>
    </source>
</evidence>
<dbReference type="RefSeq" id="WP_212676680.1">
    <property type="nucleotide sequence ID" value="NZ_JAGSPJ010000007.1"/>
</dbReference>
<keyword evidence="9 13" id="KW-1133">Transmembrane helix</keyword>
<feature type="transmembrane region" description="Helical" evidence="13">
    <location>
        <begin position="20"/>
        <end position="37"/>
    </location>
</feature>
<evidence type="ECO:0000313" key="16">
    <source>
        <dbReference type="Proteomes" id="UP000678545"/>
    </source>
</evidence>
<keyword evidence="3" id="KW-0813">Transport</keyword>
<reference evidence="15" key="1">
    <citation type="submission" date="2021-04" db="EMBL/GenBank/DDBJ databases">
        <title>novel species isolated from subtropical streams in China.</title>
        <authorList>
            <person name="Lu H."/>
        </authorList>
    </citation>
    <scope>NUCLEOTIDE SEQUENCE</scope>
    <source>
        <strain evidence="15">FT137W</strain>
    </source>
</reference>
<keyword evidence="7" id="KW-0479">Metal-binding</keyword>
<dbReference type="PANTHER" id="PTHR30529:SF3">
    <property type="entry name" value="CYTOCHROME B561 HOMOLOG 1"/>
    <property type="match status" value="1"/>
</dbReference>
<evidence type="ECO:0000313" key="15">
    <source>
        <dbReference type="EMBL" id="MBR7801561.1"/>
    </source>
</evidence>
<dbReference type="SUPFAM" id="SSF81342">
    <property type="entry name" value="Transmembrane di-heme cytochromes"/>
    <property type="match status" value="1"/>
</dbReference>
<dbReference type="Pfam" id="PF01292">
    <property type="entry name" value="Ni_hydr_CYTB"/>
    <property type="match status" value="1"/>
</dbReference>
<dbReference type="EMBL" id="JAGSPJ010000007">
    <property type="protein sequence ID" value="MBR7801561.1"/>
    <property type="molecule type" value="Genomic_DNA"/>
</dbReference>
<evidence type="ECO:0000256" key="5">
    <source>
        <dbReference type="ARBA" id="ARBA00022617"/>
    </source>
</evidence>
<proteinExistence type="inferred from homology"/>
<keyword evidence="10" id="KW-0408">Iron</keyword>
<comment type="cofactor">
    <cofactor evidence="1">
        <name>heme b</name>
        <dbReference type="ChEBI" id="CHEBI:60344"/>
    </cofactor>
</comment>
<feature type="transmembrane region" description="Helical" evidence="13">
    <location>
        <begin position="97"/>
        <end position="117"/>
    </location>
</feature>
<keyword evidence="6 13" id="KW-0812">Transmembrane</keyword>
<protein>
    <submittedName>
        <fullName evidence="15">Cytochrome b</fullName>
    </submittedName>
</protein>
<evidence type="ECO:0000256" key="12">
    <source>
        <dbReference type="ARBA" id="ARBA00037975"/>
    </source>
</evidence>
<dbReference type="AlphaFoldDB" id="A0A941E4T4"/>
<keyword evidence="4" id="KW-1003">Cell membrane</keyword>
<name>A0A941E4T4_9BURK</name>
<accession>A0A941E4T4</accession>
<evidence type="ECO:0000256" key="11">
    <source>
        <dbReference type="ARBA" id="ARBA00023136"/>
    </source>
</evidence>
<dbReference type="PANTHER" id="PTHR30529">
    <property type="entry name" value="CYTOCHROME B561"/>
    <property type="match status" value="1"/>
</dbReference>
<evidence type="ECO:0000256" key="10">
    <source>
        <dbReference type="ARBA" id="ARBA00023004"/>
    </source>
</evidence>